<dbReference type="EMBL" id="JAYMFF010000007">
    <property type="protein sequence ID" value="MEC4175703.1"/>
    <property type="molecule type" value="Genomic_DNA"/>
</dbReference>
<feature type="transmembrane region" description="Helical" evidence="1">
    <location>
        <begin position="39"/>
        <end position="59"/>
    </location>
</feature>
<feature type="transmembrane region" description="Helical" evidence="1">
    <location>
        <begin position="339"/>
        <end position="359"/>
    </location>
</feature>
<dbReference type="Pfam" id="PF20176">
    <property type="entry name" value="DUF6541"/>
    <property type="match status" value="1"/>
</dbReference>
<feature type="transmembrane region" description="Helical" evidence="1">
    <location>
        <begin position="391"/>
        <end position="410"/>
    </location>
</feature>
<keyword evidence="3" id="KW-1185">Reference proteome</keyword>
<name>A0ABU6IGX6_9ACTN</name>
<evidence type="ECO:0000313" key="2">
    <source>
        <dbReference type="EMBL" id="MEC4175703.1"/>
    </source>
</evidence>
<reference evidence="2 3" key="1">
    <citation type="submission" date="2024-01" db="EMBL/GenBank/DDBJ databases">
        <title>novel species in genus Adlercreutzia.</title>
        <authorList>
            <person name="Liu X."/>
        </authorList>
    </citation>
    <scope>NUCLEOTIDE SEQUENCE [LARGE SCALE GENOMIC DNA]</scope>
    <source>
        <strain evidence="2 3">R7</strain>
    </source>
</reference>
<evidence type="ECO:0000313" key="3">
    <source>
        <dbReference type="Proteomes" id="UP001349994"/>
    </source>
</evidence>
<protein>
    <submittedName>
        <fullName evidence="2">DUF6541 family protein</fullName>
    </submittedName>
</protein>
<sequence>MEGTWIGSFAGAVALVVLLYLPGFLALAGSRLPKPNVAACAPLVSVAIYELLAIILGKLGILCSWWLLFGGALLVAAAVLVCTRVFARRSGSRGQSSAVRGVSTDWLSLGAYLACGVLFAGVFFVKNLDGPSAFLQLYDNVFHLAVLQSFAETGFWSTLSVDNYGALDAVGPFNSTSQFYPAGWHLLGAMIVDCLGLTTTQAANVVNGTLIAIVFPASMFMLMTTLFPESKVVVRFGALVVMGFAPFPWKFLIWGPLFPNLASMAIAPAVASLFILATRLGVSWRDRVAPATAFLVGCFSIAIMQPNAVFTMGVFLAPYCVGMAYHGAKKHGWGGKRALLAACGCALGVLLVWVLAFVLPPLQDVIWYERSAACSKVQAVANVAFLSLSNFSAQLVFAVAVGGGALLLLFKRKKLWLLASYALMAVIYCFGISSEGFLQHFLAGFWYSDAPRVAANMVFCVVPLAAVFLAWLVSKLQSVARRAYSKMSSRAIAVSLVCLVFVMGVFSPGFRLIGFGDVGSAFTEVTDIARAQYTLRNGVLDQEECDFVKKAMTLIGEDEVVINSPHDGSVFAASTQGLDALYRSINGYRAGSEKSESSLIRGKLNEIATNDDVRKAVREFDVKYVLQLDHGEADAASPHIFTYDANHWRGINAITDETPGFEVVLSEGDMRLYRIVDDAE</sequence>
<feature type="transmembrane region" description="Helical" evidence="1">
    <location>
        <begin position="415"/>
        <end position="433"/>
    </location>
</feature>
<feature type="transmembrane region" description="Helical" evidence="1">
    <location>
        <begin position="65"/>
        <end position="86"/>
    </location>
</feature>
<feature type="transmembrane region" description="Helical" evidence="1">
    <location>
        <begin position="493"/>
        <end position="513"/>
    </location>
</feature>
<keyword evidence="1" id="KW-0812">Transmembrane</keyword>
<feature type="transmembrane region" description="Helical" evidence="1">
    <location>
        <begin position="6"/>
        <end position="27"/>
    </location>
</feature>
<keyword evidence="1" id="KW-1133">Transmembrane helix</keyword>
<feature type="transmembrane region" description="Helical" evidence="1">
    <location>
        <begin position="205"/>
        <end position="225"/>
    </location>
</feature>
<proteinExistence type="predicted"/>
<accession>A0ABU6IGX6</accession>
<feature type="transmembrane region" description="Helical" evidence="1">
    <location>
        <begin position="106"/>
        <end position="125"/>
    </location>
</feature>
<dbReference type="InterPro" id="IPR046671">
    <property type="entry name" value="DUF6541"/>
</dbReference>
<gene>
    <name evidence="2" type="ORF">VIN30_04505</name>
</gene>
<feature type="transmembrane region" description="Helical" evidence="1">
    <location>
        <begin position="310"/>
        <end position="327"/>
    </location>
</feature>
<feature type="transmembrane region" description="Helical" evidence="1">
    <location>
        <begin position="257"/>
        <end position="276"/>
    </location>
</feature>
<dbReference type="RefSeq" id="WP_338209714.1">
    <property type="nucleotide sequence ID" value="NZ_JAYMFF010000007.1"/>
</dbReference>
<feature type="transmembrane region" description="Helical" evidence="1">
    <location>
        <begin position="232"/>
        <end position="251"/>
    </location>
</feature>
<organism evidence="2 3">
    <name type="scientific">Adlercreutzia wanghongyangiae</name>
    <dbReference type="NCBI Taxonomy" id="3111451"/>
    <lineage>
        <taxon>Bacteria</taxon>
        <taxon>Bacillati</taxon>
        <taxon>Actinomycetota</taxon>
        <taxon>Coriobacteriia</taxon>
        <taxon>Eggerthellales</taxon>
        <taxon>Eggerthellaceae</taxon>
        <taxon>Adlercreutzia</taxon>
    </lineage>
</organism>
<feature type="transmembrane region" description="Helical" evidence="1">
    <location>
        <begin position="453"/>
        <end position="473"/>
    </location>
</feature>
<keyword evidence="1" id="KW-0472">Membrane</keyword>
<evidence type="ECO:0000256" key="1">
    <source>
        <dbReference type="SAM" id="Phobius"/>
    </source>
</evidence>
<comment type="caution">
    <text evidence="2">The sequence shown here is derived from an EMBL/GenBank/DDBJ whole genome shotgun (WGS) entry which is preliminary data.</text>
</comment>
<dbReference type="Proteomes" id="UP001349994">
    <property type="component" value="Unassembled WGS sequence"/>
</dbReference>